<evidence type="ECO:0000313" key="2">
    <source>
        <dbReference type="EMBL" id="JAE16956.1"/>
    </source>
</evidence>
<feature type="region of interest" description="Disordered" evidence="1">
    <location>
        <begin position="1"/>
        <end position="45"/>
    </location>
</feature>
<dbReference type="EMBL" id="GBRH01180940">
    <property type="protein sequence ID" value="JAE16956.1"/>
    <property type="molecule type" value="Transcribed_RNA"/>
</dbReference>
<accession>A0A0A9G335</accession>
<dbReference type="AlphaFoldDB" id="A0A0A9G335"/>
<evidence type="ECO:0000256" key="1">
    <source>
        <dbReference type="SAM" id="MobiDB-lite"/>
    </source>
</evidence>
<name>A0A0A9G335_ARUDO</name>
<reference evidence="2" key="2">
    <citation type="journal article" date="2015" name="Data Brief">
        <title>Shoot transcriptome of the giant reed, Arundo donax.</title>
        <authorList>
            <person name="Barrero R.A."/>
            <person name="Guerrero F.D."/>
            <person name="Moolhuijzen P."/>
            <person name="Goolsby J.A."/>
            <person name="Tidwell J."/>
            <person name="Bellgard S.E."/>
            <person name="Bellgard M.I."/>
        </authorList>
    </citation>
    <scope>NUCLEOTIDE SEQUENCE</scope>
    <source>
        <tissue evidence="2">Shoot tissue taken approximately 20 cm above the soil surface</tissue>
    </source>
</reference>
<organism evidence="2">
    <name type="scientific">Arundo donax</name>
    <name type="common">Giant reed</name>
    <name type="synonym">Donax arundinaceus</name>
    <dbReference type="NCBI Taxonomy" id="35708"/>
    <lineage>
        <taxon>Eukaryota</taxon>
        <taxon>Viridiplantae</taxon>
        <taxon>Streptophyta</taxon>
        <taxon>Embryophyta</taxon>
        <taxon>Tracheophyta</taxon>
        <taxon>Spermatophyta</taxon>
        <taxon>Magnoliopsida</taxon>
        <taxon>Liliopsida</taxon>
        <taxon>Poales</taxon>
        <taxon>Poaceae</taxon>
        <taxon>PACMAD clade</taxon>
        <taxon>Arundinoideae</taxon>
        <taxon>Arundineae</taxon>
        <taxon>Arundo</taxon>
    </lineage>
</organism>
<feature type="compositionally biased region" description="Polar residues" evidence="1">
    <location>
        <begin position="1"/>
        <end position="16"/>
    </location>
</feature>
<protein>
    <submittedName>
        <fullName evidence="2">Uncharacterized protein</fullName>
    </submittedName>
</protein>
<reference evidence="2" key="1">
    <citation type="submission" date="2014-09" db="EMBL/GenBank/DDBJ databases">
        <authorList>
            <person name="Magalhaes I.L.F."/>
            <person name="Oliveira U."/>
            <person name="Santos F.R."/>
            <person name="Vidigal T.H.D.A."/>
            <person name="Brescovit A.D."/>
            <person name="Santos A.J."/>
        </authorList>
    </citation>
    <scope>NUCLEOTIDE SEQUENCE</scope>
    <source>
        <tissue evidence="2">Shoot tissue taken approximately 20 cm above the soil surface</tissue>
    </source>
</reference>
<sequence>MSLTPVRTKMSPTQEKNQWRAINRGATPPGLQDNNSLKQGKPLIS</sequence>
<proteinExistence type="predicted"/>